<accession>A0ABM9YKQ1</accession>
<evidence type="ECO:0000313" key="2">
    <source>
        <dbReference type="Proteomes" id="UP000018419"/>
    </source>
</evidence>
<evidence type="ECO:0000313" key="1">
    <source>
        <dbReference type="EMBL" id="EET81469.1"/>
    </source>
</evidence>
<comment type="caution">
    <text evidence="1">The sequence shown here is derived from an EMBL/GenBank/DDBJ whole genome shotgun (WGS) entry which is preliminary data.</text>
</comment>
<gene>
    <name evidence="1" type="ORF">ACIRA0001_0499</name>
</gene>
<dbReference type="Proteomes" id="UP000018419">
    <property type="component" value="Unassembled WGS sequence"/>
</dbReference>
<dbReference type="EMBL" id="ACVR01000069">
    <property type="protein sequence ID" value="EET81469.1"/>
    <property type="molecule type" value="Genomic_DNA"/>
</dbReference>
<keyword evidence="2" id="KW-1185">Reference proteome</keyword>
<proteinExistence type="predicted"/>
<sequence length="117" mass="13962">MGWAQMKIVANNENNLIIETNNIFQTLGNYNIIGNGDNSNYVPSKNYRRDMYKINDFYDGYSFRQYQKLTFIKKNKQLLLDCKNYMQDLDPKNNYSGMFYSVCSDKEKIYFKEIPEL</sequence>
<organism evidence="1 2">
    <name type="scientific">Acinetobacter radioresistens SK82</name>
    <dbReference type="NCBI Taxonomy" id="596318"/>
    <lineage>
        <taxon>Bacteria</taxon>
        <taxon>Pseudomonadati</taxon>
        <taxon>Pseudomonadota</taxon>
        <taxon>Gammaproteobacteria</taxon>
        <taxon>Moraxellales</taxon>
        <taxon>Moraxellaceae</taxon>
        <taxon>Acinetobacter</taxon>
    </lineage>
</organism>
<reference evidence="1 2" key="1">
    <citation type="submission" date="2009-07" db="EMBL/GenBank/DDBJ databases">
        <authorList>
            <person name="Madupu R."/>
            <person name="Durkin A.S."/>
            <person name="Torralba M."/>
            <person name="Methe B."/>
            <person name="Sutton G.G."/>
            <person name="Strausberg R.L."/>
            <person name="Nelson K.E."/>
        </authorList>
    </citation>
    <scope>NUCLEOTIDE SEQUENCE [LARGE SCALE GENOMIC DNA]</scope>
    <source>
        <strain evidence="1 2">SK82</strain>
    </source>
</reference>
<protein>
    <submittedName>
        <fullName evidence="1">Uncharacterized protein</fullName>
    </submittedName>
</protein>
<name>A0ABM9YKQ1_ACIRA</name>